<evidence type="ECO:0000256" key="1">
    <source>
        <dbReference type="SAM" id="Phobius"/>
    </source>
</evidence>
<gene>
    <name evidence="2" type="ORF">CALCODRAFT_493535</name>
</gene>
<dbReference type="Proteomes" id="UP000076842">
    <property type="component" value="Unassembled WGS sequence"/>
</dbReference>
<feature type="transmembrane region" description="Helical" evidence="1">
    <location>
        <begin position="108"/>
        <end position="130"/>
    </location>
</feature>
<feature type="transmembrane region" description="Helical" evidence="1">
    <location>
        <begin position="216"/>
        <end position="238"/>
    </location>
</feature>
<accession>A0A165HQ35</accession>
<keyword evidence="1" id="KW-0812">Transmembrane</keyword>
<dbReference type="OrthoDB" id="3351491at2759"/>
<sequence length="409" mass="45022">MSTLWNFTGLGLENPTSEEFVYSPQNHVIAAFALGSVFLLSVYYILRSIGHSLLGARLRRYVNVLPGEHAHVDAQELPEDRVRDWLVNTLGGAGGVAVYNPNSDIKSIGALMSLSITLGSAMLWGSLMTFPMGSGGAFACQFVVATGSIAVGMTRAKGLFKMSTEMVELGAPKWETIAFRICILLSMVGMVIWRYFSTGVLVMVQPDLPYALCYNRHFILPAAILTLAHLILELYALLRLHLLLSPSFLKLQHKFHAVYDIRIGWALALIFFELSTAVGNIYPLGLVVDFVPYSLSGMVLLIVFNYRRAPPRTLPTATLGPLSTFHPSAWGSKASVRNSAFLSDFGATGYERFKLQWQEEDARPPLPPRGRGERGDTVTLPLAVRKKRNSEPVAHPSYVGKRGASFLVM</sequence>
<feature type="transmembrane region" description="Helical" evidence="1">
    <location>
        <begin position="28"/>
        <end position="46"/>
    </location>
</feature>
<dbReference type="AlphaFoldDB" id="A0A165HQ35"/>
<evidence type="ECO:0000313" key="3">
    <source>
        <dbReference type="Proteomes" id="UP000076842"/>
    </source>
</evidence>
<keyword evidence="3" id="KW-1185">Reference proteome</keyword>
<proteinExistence type="predicted"/>
<protein>
    <submittedName>
        <fullName evidence="2">Uncharacterized protein</fullName>
    </submittedName>
</protein>
<keyword evidence="1" id="KW-1133">Transmembrane helix</keyword>
<evidence type="ECO:0000313" key="2">
    <source>
        <dbReference type="EMBL" id="KZT59590.1"/>
    </source>
</evidence>
<dbReference type="InParanoid" id="A0A165HQ35"/>
<feature type="transmembrane region" description="Helical" evidence="1">
    <location>
        <begin position="284"/>
        <end position="304"/>
    </location>
</feature>
<dbReference type="EMBL" id="KV423939">
    <property type="protein sequence ID" value="KZT59590.1"/>
    <property type="molecule type" value="Genomic_DNA"/>
</dbReference>
<feature type="transmembrane region" description="Helical" evidence="1">
    <location>
        <begin position="177"/>
        <end position="196"/>
    </location>
</feature>
<feature type="transmembrane region" description="Helical" evidence="1">
    <location>
        <begin position="136"/>
        <end position="156"/>
    </location>
</feature>
<feature type="transmembrane region" description="Helical" evidence="1">
    <location>
        <begin position="259"/>
        <end position="278"/>
    </location>
</feature>
<dbReference type="STRING" id="1353952.A0A165HQ35"/>
<keyword evidence="1" id="KW-0472">Membrane</keyword>
<name>A0A165HQ35_9BASI</name>
<organism evidence="2 3">
    <name type="scientific">Calocera cornea HHB12733</name>
    <dbReference type="NCBI Taxonomy" id="1353952"/>
    <lineage>
        <taxon>Eukaryota</taxon>
        <taxon>Fungi</taxon>
        <taxon>Dikarya</taxon>
        <taxon>Basidiomycota</taxon>
        <taxon>Agaricomycotina</taxon>
        <taxon>Dacrymycetes</taxon>
        <taxon>Dacrymycetales</taxon>
        <taxon>Dacrymycetaceae</taxon>
        <taxon>Calocera</taxon>
    </lineage>
</organism>
<reference evidence="2 3" key="1">
    <citation type="journal article" date="2016" name="Mol. Biol. Evol.">
        <title>Comparative Genomics of Early-Diverging Mushroom-Forming Fungi Provides Insights into the Origins of Lignocellulose Decay Capabilities.</title>
        <authorList>
            <person name="Nagy L.G."/>
            <person name="Riley R."/>
            <person name="Tritt A."/>
            <person name="Adam C."/>
            <person name="Daum C."/>
            <person name="Floudas D."/>
            <person name="Sun H."/>
            <person name="Yadav J.S."/>
            <person name="Pangilinan J."/>
            <person name="Larsson K.H."/>
            <person name="Matsuura K."/>
            <person name="Barry K."/>
            <person name="Labutti K."/>
            <person name="Kuo R."/>
            <person name="Ohm R.A."/>
            <person name="Bhattacharya S.S."/>
            <person name="Shirouzu T."/>
            <person name="Yoshinaga Y."/>
            <person name="Martin F.M."/>
            <person name="Grigoriev I.V."/>
            <person name="Hibbett D.S."/>
        </authorList>
    </citation>
    <scope>NUCLEOTIDE SEQUENCE [LARGE SCALE GENOMIC DNA]</scope>
    <source>
        <strain evidence="2 3">HHB12733</strain>
    </source>
</reference>